<keyword evidence="8" id="KW-1185">Reference proteome</keyword>
<evidence type="ECO:0000256" key="4">
    <source>
        <dbReference type="ARBA" id="ARBA00022989"/>
    </source>
</evidence>
<feature type="transmembrane region" description="Helical" evidence="6">
    <location>
        <begin position="344"/>
        <end position="364"/>
    </location>
</feature>
<evidence type="ECO:0000313" key="7">
    <source>
        <dbReference type="EMBL" id="WMW66239.1"/>
    </source>
</evidence>
<feature type="transmembrane region" description="Helical" evidence="6">
    <location>
        <begin position="153"/>
        <end position="175"/>
    </location>
</feature>
<feature type="transmembrane region" description="Helical" evidence="6">
    <location>
        <begin position="39"/>
        <end position="57"/>
    </location>
</feature>
<feature type="transmembrane region" description="Helical" evidence="6">
    <location>
        <begin position="122"/>
        <end position="141"/>
    </location>
</feature>
<dbReference type="InterPro" id="IPR050833">
    <property type="entry name" value="Poly_Biosynth_Transport"/>
</dbReference>
<proteinExistence type="predicted"/>
<evidence type="ECO:0000256" key="5">
    <source>
        <dbReference type="ARBA" id="ARBA00023136"/>
    </source>
</evidence>
<dbReference type="PANTHER" id="PTHR30250">
    <property type="entry name" value="PST FAMILY PREDICTED COLANIC ACID TRANSPORTER"/>
    <property type="match status" value="1"/>
</dbReference>
<protein>
    <submittedName>
        <fullName evidence="7">Oligosaccharide flippase family protein</fullName>
    </submittedName>
</protein>
<keyword evidence="5 6" id="KW-0472">Membrane</keyword>
<dbReference type="Proteomes" id="UP001180616">
    <property type="component" value="Chromosome"/>
</dbReference>
<comment type="subcellular location">
    <subcellularLocation>
        <location evidence="1">Cell membrane</location>
        <topology evidence="1">Multi-pass membrane protein</topology>
    </subcellularLocation>
</comment>
<gene>
    <name evidence="7" type="ORF">KPS_000802</name>
</gene>
<keyword evidence="3 6" id="KW-0812">Transmembrane</keyword>
<keyword evidence="4 6" id="KW-1133">Transmembrane helix</keyword>
<name>A0ABY9R698_9BACT</name>
<feature type="transmembrane region" description="Helical" evidence="6">
    <location>
        <begin position="181"/>
        <end position="203"/>
    </location>
</feature>
<feature type="transmembrane region" description="Helical" evidence="6">
    <location>
        <begin position="376"/>
        <end position="396"/>
    </location>
</feature>
<organism evidence="7 8">
    <name type="scientific">Nitratidesulfovibrio liaohensis</name>
    <dbReference type="NCBI Taxonomy" id="2604158"/>
    <lineage>
        <taxon>Bacteria</taxon>
        <taxon>Pseudomonadati</taxon>
        <taxon>Thermodesulfobacteriota</taxon>
        <taxon>Desulfovibrionia</taxon>
        <taxon>Desulfovibrionales</taxon>
        <taxon>Desulfovibrionaceae</taxon>
        <taxon>Nitratidesulfovibrio</taxon>
    </lineage>
</organism>
<keyword evidence="2" id="KW-1003">Cell membrane</keyword>
<dbReference type="RefSeq" id="WP_309542144.1">
    <property type="nucleotide sequence ID" value="NZ_CP133659.1"/>
</dbReference>
<dbReference type="EMBL" id="CP133659">
    <property type="protein sequence ID" value="WMW66239.1"/>
    <property type="molecule type" value="Genomic_DNA"/>
</dbReference>
<dbReference type="PANTHER" id="PTHR30250:SF26">
    <property type="entry name" value="PSMA PROTEIN"/>
    <property type="match status" value="1"/>
</dbReference>
<evidence type="ECO:0000256" key="3">
    <source>
        <dbReference type="ARBA" id="ARBA00022692"/>
    </source>
</evidence>
<accession>A0ABY9R698</accession>
<evidence type="ECO:0000256" key="1">
    <source>
        <dbReference type="ARBA" id="ARBA00004651"/>
    </source>
</evidence>
<evidence type="ECO:0000256" key="2">
    <source>
        <dbReference type="ARBA" id="ARBA00022475"/>
    </source>
</evidence>
<reference evidence="7" key="1">
    <citation type="submission" date="2023-09" db="EMBL/GenBank/DDBJ databases">
        <authorList>
            <consortium name="CW5 consortium"/>
            <person name="Lu C.-W."/>
        </authorList>
    </citation>
    <scope>NUCLEOTIDE SEQUENCE</scope>
    <source>
        <strain evidence="7">KPS</strain>
    </source>
</reference>
<evidence type="ECO:0000313" key="8">
    <source>
        <dbReference type="Proteomes" id="UP001180616"/>
    </source>
</evidence>
<feature type="transmembrane region" description="Helical" evidence="6">
    <location>
        <begin position="248"/>
        <end position="272"/>
    </location>
</feature>
<feature type="transmembrane region" description="Helical" evidence="6">
    <location>
        <begin position="12"/>
        <end position="33"/>
    </location>
</feature>
<feature type="transmembrane region" description="Helical" evidence="6">
    <location>
        <begin position="308"/>
        <end position="332"/>
    </location>
</feature>
<feature type="transmembrane region" description="Helical" evidence="6">
    <location>
        <begin position="215"/>
        <end position="236"/>
    </location>
</feature>
<dbReference type="Pfam" id="PF13440">
    <property type="entry name" value="Polysacc_synt_3"/>
    <property type="match status" value="1"/>
</dbReference>
<evidence type="ECO:0000256" key="6">
    <source>
        <dbReference type="SAM" id="Phobius"/>
    </source>
</evidence>
<sequence>MSTLGYFARNSVIRILSFAVGVAFALLVTPTVVGAMGKAQYGVWVLVSSIVCYFLLLEGGVMQAVSKYAAAAHGRNDQQEVDRVFTVGVALHGLSCCVSLLVTAALVYGADFFDARHVSPGRLRLCLLIYSSCLAAMFLFRSHMGIIMAEMRWTLIAVLAMLRSTITSLVVLFSINESNGLVLLSAVNGGGFLLESLLCVLIVKRCGSARFRPRLFNRALAWEMLGYGWAFTVTQIGESMRYRSQNYIIAWFMGVREVAVFSIAMQFVGYFLSLMQSAFGIMVPYFSRLQADGDGEGTRATLLFSLRLSYMASSLIAACLIFYGRPFILLWLGEGFSPSYDALVPLSLGAALSLGMLPADGYLLGTATHRTLARCAMAEGVLIVLLSLLLVTPYGIVGVAWAYLLASALFRAGIVPWLVFTHAGMSLLVYLRLLAELGVTHVLPQVLCFLLIHDALGQGYWQLLLYCCVQAGVAVGMQAALLRWGGKSPLFATVQGRAA</sequence>
<feature type="transmembrane region" description="Helical" evidence="6">
    <location>
        <begin position="84"/>
        <end position="110"/>
    </location>
</feature>